<comment type="subunit">
    <text evidence="4">Homodimer.</text>
</comment>
<dbReference type="SUPFAM" id="SSF55120">
    <property type="entry name" value="Pseudouridine synthase"/>
    <property type="match status" value="1"/>
</dbReference>
<dbReference type="InterPro" id="IPR020097">
    <property type="entry name" value="PsdUridine_synth_TruA_a/b_dom"/>
</dbReference>
<dbReference type="InterPro" id="IPR001406">
    <property type="entry name" value="PsdUridine_synth_TruA"/>
</dbReference>
<evidence type="ECO:0000256" key="6">
    <source>
        <dbReference type="PIRSR" id="PIRSR001430-2"/>
    </source>
</evidence>
<evidence type="ECO:0000256" key="2">
    <source>
        <dbReference type="ARBA" id="ARBA00022694"/>
    </source>
</evidence>
<comment type="similarity">
    <text evidence="1 4 7">Belongs to the tRNA pseudouridine synthase TruA family.</text>
</comment>
<dbReference type="EC" id="5.4.99.12" evidence="4"/>
<comment type="caution">
    <text evidence="4">Lacks conserved residue(s) required for the propagation of feature annotation.</text>
</comment>
<comment type="catalytic activity">
    <reaction evidence="4 7">
        <text>uridine(38/39/40) in tRNA = pseudouridine(38/39/40) in tRNA</text>
        <dbReference type="Rhea" id="RHEA:22376"/>
        <dbReference type="Rhea" id="RHEA-COMP:10085"/>
        <dbReference type="Rhea" id="RHEA-COMP:10087"/>
        <dbReference type="ChEBI" id="CHEBI:65314"/>
        <dbReference type="ChEBI" id="CHEBI:65315"/>
        <dbReference type="EC" id="5.4.99.12"/>
    </reaction>
</comment>
<feature type="active site" description="Nucleophile" evidence="4 5">
    <location>
        <position position="52"/>
    </location>
</feature>
<comment type="caution">
    <text evidence="9">The sequence shown here is derived from an EMBL/GenBank/DDBJ whole genome shotgun (WGS) entry which is preliminary data.</text>
</comment>
<dbReference type="PIRSF" id="PIRSF001430">
    <property type="entry name" value="tRNA_psdUrid_synth"/>
    <property type="match status" value="1"/>
</dbReference>
<reference evidence="9 10" key="1">
    <citation type="submission" date="2019-03" db="EMBL/GenBank/DDBJ databases">
        <title>Genome sequence of Thiobacillaceae bacterium LSR1, a sulfur-oxidizing bacterium isolated from freshwater sediment.</title>
        <authorList>
            <person name="Li S."/>
        </authorList>
    </citation>
    <scope>NUCLEOTIDE SEQUENCE [LARGE SCALE GENOMIC DNA]</scope>
    <source>
        <strain evidence="9 10">LSR1</strain>
    </source>
</reference>
<dbReference type="HAMAP" id="MF_00171">
    <property type="entry name" value="TruA"/>
    <property type="match status" value="1"/>
</dbReference>
<keyword evidence="10" id="KW-1185">Reference proteome</keyword>
<dbReference type="Proteomes" id="UP000295443">
    <property type="component" value="Unassembled WGS sequence"/>
</dbReference>
<dbReference type="Gene3D" id="3.30.70.660">
    <property type="entry name" value="Pseudouridine synthase I, catalytic domain, C-terminal subdomain"/>
    <property type="match status" value="1"/>
</dbReference>
<organism evidence="9 10">
    <name type="scientific">Parasulfuritortus cantonensis</name>
    <dbReference type="NCBI Taxonomy" id="2528202"/>
    <lineage>
        <taxon>Bacteria</taxon>
        <taxon>Pseudomonadati</taxon>
        <taxon>Pseudomonadota</taxon>
        <taxon>Betaproteobacteria</taxon>
        <taxon>Nitrosomonadales</taxon>
        <taxon>Thiobacillaceae</taxon>
        <taxon>Parasulfuritortus</taxon>
    </lineage>
</organism>
<dbReference type="Gene3D" id="3.30.70.580">
    <property type="entry name" value="Pseudouridine synthase I, catalytic domain, N-terminal subdomain"/>
    <property type="match status" value="1"/>
</dbReference>
<feature type="domain" description="Pseudouridine synthase I TruA alpha/beta" evidence="8">
    <location>
        <begin position="9"/>
        <end position="103"/>
    </location>
</feature>
<dbReference type="PANTHER" id="PTHR11142:SF0">
    <property type="entry name" value="TRNA PSEUDOURIDINE SYNTHASE-LIKE 1"/>
    <property type="match status" value="1"/>
</dbReference>
<dbReference type="InterPro" id="IPR020103">
    <property type="entry name" value="PsdUridine_synth_cat_dom_sf"/>
</dbReference>
<dbReference type="GO" id="GO:0031119">
    <property type="term" value="P:tRNA pseudouridine synthesis"/>
    <property type="evidence" value="ECO:0007669"/>
    <property type="project" value="UniProtKB-UniRule"/>
</dbReference>
<evidence type="ECO:0000259" key="8">
    <source>
        <dbReference type="Pfam" id="PF01416"/>
    </source>
</evidence>
<dbReference type="FunFam" id="3.30.70.580:FF:000001">
    <property type="entry name" value="tRNA pseudouridine synthase A"/>
    <property type="match status" value="1"/>
</dbReference>
<evidence type="ECO:0000256" key="7">
    <source>
        <dbReference type="RuleBase" id="RU003792"/>
    </source>
</evidence>
<dbReference type="Pfam" id="PF01416">
    <property type="entry name" value="PseudoU_synth_1"/>
    <property type="match status" value="2"/>
</dbReference>
<proteinExistence type="inferred from homology"/>
<dbReference type="RefSeq" id="WP_131444682.1">
    <property type="nucleotide sequence ID" value="NZ_SJZB01000010.1"/>
</dbReference>
<keyword evidence="2 4" id="KW-0819">tRNA processing</keyword>
<evidence type="ECO:0000256" key="3">
    <source>
        <dbReference type="ARBA" id="ARBA00023235"/>
    </source>
</evidence>
<evidence type="ECO:0000256" key="1">
    <source>
        <dbReference type="ARBA" id="ARBA00009375"/>
    </source>
</evidence>
<name>A0A4R1BML3_9PROT</name>
<evidence type="ECO:0000313" key="9">
    <source>
        <dbReference type="EMBL" id="TCJ18558.1"/>
    </source>
</evidence>
<evidence type="ECO:0000313" key="10">
    <source>
        <dbReference type="Proteomes" id="UP000295443"/>
    </source>
</evidence>
<dbReference type="NCBIfam" id="TIGR00071">
    <property type="entry name" value="hisT_truA"/>
    <property type="match status" value="1"/>
</dbReference>
<dbReference type="PANTHER" id="PTHR11142">
    <property type="entry name" value="PSEUDOURIDYLATE SYNTHASE"/>
    <property type="match status" value="1"/>
</dbReference>
<sequence>MVRVALGLEYDGGAFCGWQTQPGACAVQDHLERALVQVHGAPVATVVAGRTDAGVHATAQVVHFDAVNPRPESAWVRGVNTFLPAGVSVLWARPVGEGFHARFGARERAYRYVLLNHPVRPAILAGKVGWLHGGLDVGAMAMAAGHLLGRHDFSAFRAAECQAKSPVRELRRADVARHGDFVTFDFRGNAFLHHQVRNMVGALVWIGLGRRPPDWAAELLASRDRRLGAATFAADGLYLVDVRYDAEWNLPTPGGRVPLIDSL</sequence>
<evidence type="ECO:0000256" key="5">
    <source>
        <dbReference type="PIRSR" id="PIRSR001430-1"/>
    </source>
</evidence>
<dbReference type="InterPro" id="IPR020094">
    <property type="entry name" value="TruA/RsuA/RluB/E/F_N"/>
</dbReference>
<dbReference type="AlphaFoldDB" id="A0A4R1BML3"/>
<gene>
    <name evidence="4 9" type="primary">truA</name>
    <name evidence="9" type="ORF">EZJ19_02265</name>
</gene>
<keyword evidence="3 4" id="KW-0413">Isomerase</keyword>
<dbReference type="CDD" id="cd02570">
    <property type="entry name" value="PseudoU_synth_EcTruA"/>
    <property type="match status" value="1"/>
</dbReference>
<dbReference type="GO" id="GO:0160147">
    <property type="term" value="F:tRNA pseudouridine(38-40) synthase activity"/>
    <property type="evidence" value="ECO:0007669"/>
    <property type="project" value="UniProtKB-EC"/>
</dbReference>
<evidence type="ECO:0000256" key="4">
    <source>
        <dbReference type="HAMAP-Rule" id="MF_00171"/>
    </source>
</evidence>
<protein>
    <recommendedName>
        <fullName evidence="4">tRNA pseudouridine synthase A</fullName>
        <ecNumber evidence="4">5.4.99.12</ecNumber>
    </recommendedName>
    <alternativeName>
        <fullName evidence="4">tRNA pseudouridine(38-40) synthase</fullName>
    </alternativeName>
    <alternativeName>
        <fullName evidence="4">tRNA pseudouridylate synthase I</fullName>
    </alternativeName>
    <alternativeName>
        <fullName evidence="4">tRNA-uridine isomerase I</fullName>
    </alternativeName>
</protein>
<comment type="function">
    <text evidence="4">Formation of pseudouridine at positions 38, 39 and 40 in the anticodon stem and loop of transfer RNAs.</text>
</comment>
<dbReference type="GO" id="GO:0003723">
    <property type="term" value="F:RNA binding"/>
    <property type="evidence" value="ECO:0007669"/>
    <property type="project" value="InterPro"/>
</dbReference>
<feature type="binding site" evidence="4 6">
    <location>
        <position position="110"/>
    </location>
    <ligand>
        <name>substrate</name>
    </ligand>
</feature>
<dbReference type="InterPro" id="IPR020095">
    <property type="entry name" value="PsdUridine_synth_TruA_C"/>
</dbReference>
<dbReference type="OrthoDB" id="9811823at2"/>
<accession>A0A4R1BML3</accession>
<feature type="domain" description="Pseudouridine synthase I TruA alpha/beta" evidence="8">
    <location>
        <begin position="143"/>
        <end position="245"/>
    </location>
</feature>
<dbReference type="EMBL" id="SJZB01000010">
    <property type="protein sequence ID" value="TCJ18558.1"/>
    <property type="molecule type" value="Genomic_DNA"/>
</dbReference>